<feature type="signal peptide" evidence="6">
    <location>
        <begin position="1"/>
        <end position="21"/>
    </location>
</feature>
<feature type="coiled-coil region" evidence="4">
    <location>
        <begin position="168"/>
        <end position="195"/>
    </location>
</feature>
<organism evidence="7 8">
    <name type="scientific">Bacillus carboniphilus</name>
    <dbReference type="NCBI Taxonomy" id="86663"/>
    <lineage>
        <taxon>Bacteria</taxon>
        <taxon>Bacillati</taxon>
        <taxon>Bacillota</taxon>
        <taxon>Bacilli</taxon>
        <taxon>Bacillales</taxon>
        <taxon>Bacillaceae</taxon>
        <taxon>Bacillus</taxon>
    </lineage>
</organism>
<evidence type="ECO:0000256" key="5">
    <source>
        <dbReference type="SAM" id="MobiDB-lite"/>
    </source>
</evidence>
<evidence type="ECO:0000256" key="1">
    <source>
        <dbReference type="ARBA" id="ARBA00022448"/>
    </source>
</evidence>
<keyword evidence="8" id="KW-1185">Reference proteome</keyword>
<evidence type="ECO:0000313" key="8">
    <source>
        <dbReference type="Proteomes" id="UP001197974"/>
    </source>
</evidence>
<proteinExistence type="inferred from homology"/>
<accession>A0ABY9JPF0</accession>
<keyword evidence="4" id="KW-0175">Coiled coil</keyword>
<dbReference type="PRINTS" id="PR00691">
    <property type="entry name" value="ADHESINB"/>
</dbReference>
<dbReference type="PANTHER" id="PTHR42953:SF8">
    <property type="entry name" value="ZINT DOMAIN-CONTAINING PROTEIN"/>
    <property type="match status" value="1"/>
</dbReference>
<comment type="similarity">
    <text evidence="3">Belongs to the bacterial solute-binding protein 9 family.</text>
</comment>
<protein>
    <submittedName>
        <fullName evidence="7">Zinc ABC transporter substrate-binding protein</fullName>
    </submittedName>
</protein>
<dbReference type="InterPro" id="IPR006128">
    <property type="entry name" value="Lipoprotein_PsaA-like"/>
</dbReference>
<dbReference type="EMBL" id="CP129013">
    <property type="protein sequence ID" value="WLR41187.1"/>
    <property type="molecule type" value="Genomic_DNA"/>
</dbReference>
<dbReference type="SUPFAM" id="SSF53807">
    <property type="entry name" value="Helical backbone' metal receptor"/>
    <property type="match status" value="1"/>
</dbReference>
<keyword evidence="1 3" id="KW-0813">Transport</keyword>
<name>A0ABY9JPF0_9BACI</name>
<evidence type="ECO:0000256" key="3">
    <source>
        <dbReference type="RuleBase" id="RU003512"/>
    </source>
</evidence>
<dbReference type="InterPro" id="IPR050492">
    <property type="entry name" value="Bact_metal-bind_prot9"/>
</dbReference>
<dbReference type="Gene3D" id="3.40.50.1980">
    <property type="entry name" value="Nitrogenase molybdenum iron protein domain"/>
    <property type="match status" value="2"/>
</dbReference>
<dbReference type="Pfam" id="PF01297">
    <property type="entry name" value="ZnuA"/>
    <property type="match status" value="1"/>
</dbReference>
<gene>
    <name evidence="7" type="ORF">LC087_09415</name>
</gene>
<dbReference type="PANTHER" id="PTHR42953">
    <property type="entry name" value="HIGH-AFFINITY ZINC UPTAKE SYSTEM PROTEIN ZNUA-RELATED"/>
    <property type="match status" value="1"/>
</dbReference>
<dbReference type="RefSeq" id="WP_306019522.1">
    <property type="nucleotide sequence ID" value="NZ_CP129013.1"/>
</dbReference>
<feature type="region of interest" description="Disordered" evidence="5">
    <location>
        <begin position="115"/>
        <end position="138"/>
    </location>
</feature>
<evidence type="ECO:0000256" key="2">
    <source>
        <dbReference type="ARBA" id="ARBA00022729"/>
    </source>
</evidence>
<feature type="chain" id="PRO_5046684155" evidence="6">
    <location>
        <begin position="22"/>
        <end position="310"/>
    </location>
</feature>
<evidence type="ECO:0000256" key="4">
    <source>
        <dbReference type="SAM" id="Coils"/>
    </source>
</evidence>
<dbReference type="Proteomes" id="UP001197974">
    <property type="component" value="Chromosome"/>
</dbReference>
<dbReference type="PROSITE" id="PS51257">
    <property type="entry name" value="PROKAR_LIPOPROTEIN"/>
    <property type="match status" value="1"/>
</dbReference>
<reference evidence="7 8" key="1">
    <citation type="submission" date="2023-06" db="EMBL/GenBank/DDBJ databases">
        <title>Five Gram-positive bacteria isolated from mangrove sediments in Shenzhen, Guangdong, China.</title>
        <authorList>
            <person name="Yu S."/>
            <person name="Zheng W."/>
            <person name="Huang Y."/>
        </authorList>
    </citation>
    <scope>NUCLEOTIDE SEQUENCE [LARGE SCALE GENOMIC DNA]</scope>
    <source>
        <strain evidence="7 8">SaN35-3</strain>
    </source>
</reference>
<sequence length="310" mass="35226">MKKLFSIFTILIFITGCSSQSAENETDQLSVSTTIFPLYDFTKKIGGDEVEVTTIYPPNVDAHSYEPSSKDMVEMASESSFIYSGIGFESSSKKIAESLEKEGVKIIATGENLSLLKNNEEEHQEDESHEEESHHHDVDPHIWLDPVLAIELAENIKNGLIELNPESEEIFEENFQLLKDDLEALDQQFKEVVNEAPQNKFLVAHGAYGYWEKRYGIEQINVLGLSPNQEPSQKSLQEIIETSQGYDFKYMIFENNVSNEIAEVVQQSIGAETLTLYNLESVTEEQFQNEDYFSLMKKNLKTLSIALQNK</sequence>
<evidence type="ECO:0000313" key="7">
    <source>
        <dbReference type="EMBL" id="WLR41187.1"/>
    </source>
</evidence>
<dbReference type="InterPro" id="IPR006129">
    <property type="entry name" value="AdhesinB"/>
</dbReference>
<evidence type="ECO:0000256" key="6">
    <source>
        <dbReference type="SAM" id="SignalP"/>
    </source>
</evidence>
<dbReference type="PRINTS" id="PR00690">
    <property type="entry name" value="ADHESNFAMILY"/>
</dbReference>
<keyword evidence="2 6" id="KW-0732">Signal</keyword>
<dbReference type="InterPro" id="IPR006127">
    <property type="entry name" value="ZnuA-like"/>
</dbReference>